<dbReference type="InterPro" id="IPR029063">
    <property type="entry name" value="SAM-dependent_MTases_sf"/>
</dbReference>
<accession>E4X9Q4</accession>
<dbReference type="FunCoup" id="E4X9Q4">
    <property type="interactions" value="253"/>
</dbReference>
<gene>
    <name evidence="7" type="ORF">GSOID_T00005026001</name>
</gene>
<evidence type="ECO:0000256" key="3">
    <source>
        <dbReference type="ARBA" id="ARBA00032942"/>
    </source>
</evidence>
<dbReference type="EMBL" id="FN653031">
    <property type="protein sequence ID" value="CBY08455.1"/>
    <property type="molecule type" value="Genomic_DNA"/>
</dbReference>
<dbReference type="AlphaFoldDB" id="E4X9Q4"/>
<feature type="compositionally biased region" description="Polar residues" evidence="6">
    <location>
        <begin position="35"/>
        <end position="44"/>
    </location>
</feature>
<comment type="subcellular location">
    <subcellularLocation>
        <location evidence="1">Nucleus</location>
    </subcellularLocation>
</comment>
<dbReference type="Pfam" id="PF05063">
    <property type="entry name" value="MT-A70"/>
    <property type="match status" value="1"/>
</dbReference>
<keyword evidence="8" id="KW-1185">Reference proteome</keyword>
<sequence length="369" mass="42698">MQRLEELRARSAARRKKISANLGLKSEDELNSVLNSKLDQQTRSSKNEASSLSEVEEEVPAAKQVPKYTDSSTFLKGTNSLNPHNDYCQNYIDTGQYPANYIRDVSMEKRFAEYPKIKELIDKKSEVTQKSHCPPTYLNVDLRTYNLEDLNCQFDSIVIDAPLEEYKTTALSDDNWKWDDIMKLNIEAISAPRGFVFLWCGSTAGLAFGRQCLQKWGFRRCEDICWIKTNHTRVRQKPLEPTGIFNRLKEHCLMGIKGIIRRATDGDFIHANIDIDLLIDEEREVGNDEKPHELLDIVERFCLGRRRLHLFGRDSYIRPGWLTVGPRVTNSNFCPTVYKSHFKDNPLVVTTEEIERLRPKSPPMKRPKR</sequence>
<dbReference type="InParanoid" id="E4X9Q4"/>
<dbReference type="SUPFAM" id="SSF53335">
    <property type="entry name" value="S-adenosyl-L-methionine-dependent methyltransferases"/>
    <property type="match status" value="1"/>
</dbReference>
<dbReference type="GO" id="GO:0008757">
    <property type="term" value="F:S-adenosylmethionine-dependent methyltransferase activity"/>
    <property type="evidence" value="ECO:0007669"/>
    <property type="project" value="UniProtKB-ARBA"/>
</dbReference>
<evidence type="ECO:0000313" key="8">
    <source>
        <dbReference type="Proteomes" id="UP000001307"/>
    </source>
</evidence>
<organism evidence="7">
    <name type="scientific">Oikopleura dioica</name>
    <name type="common">Tunicate</name>
    <dbReference type="NCBI Taxonomy" id="34765"/>
    <lineage>
        <taxon>Eukaryota</taxon>
        <taxon>Metazoa</taxon>
        <taxon>Chordata</taxon>
        <taxon>Tunicata</taxon>
        <taxon>Appendicularia</taxon>
        <taxon>Copelata</taxon>
        <taxon>Oikopleuridae</taxon>
        <taxon>Oikopleura</taxon>
    </lineage>
</organism>
<evidence type="ECO:0000313" key="7">
    <source>
        <dbReference type="EMBL" id="CBY08455.1"/>
    </source>
</evidence>
<dbReference type="OrthoDB" id="14833at2759"/>
<dbReference type="GO" id="GO:0003729">
    <property type="term" value="F:mRNA binding"/>
    <property type="evidence" value="ECO:0007669"/>
    <property type="project" value="TreeGrafter"/>
</dbReference>
<evidence type="ECO:0000256" key="2">
    <source>
        <dbReference type="ARBA" id="ARBA00023242"/>
    </source>
</evidence>
<dbReference type="GO" id="GO:0036396">
    <property type="term" value="C:RNA N6-methyladenosine methyltransferase complex"/>
    <property type="evidence" value="ECO:0007669"/>
    <property type="project" value="UniProtKB-ARBA"/>
</dbReference>
<evidence type="ECO:0000256" key="6">
    <source>
        <dbReference type="SAM" id="MobiDB-lite"/>
    </source>
</evidence>
<reference evidence="7" key="1">
    <citation type="journal article" date="2010" name="Science">
        <title>Plasticity of animal genome architecture unmasked by rapid evolution of a pelagic tunicate.</title>
        <authorList>
            <person name="Denoeud F."/>
            <person name="Henriet S."/>
            <person name="Mungpakdee S."/>
            <person name="Aury J.M."/>
            <person name="Da Silva C."/>
            <person name="Brinkmann H."/>
            <person name="Mikhaleva J."/>
            <person name="Olsen L.C."/>
            <person name="Jubin C."/>
            <person name="Canestro C."/>
            <person name="Bouquet J.M."/>
            <person name="Danks G."/>
            <person name="Poulain J."/>
            <person name="Campsteijn C."/>
            <person name="Adamski M."/>
            <person name="Cross I."/>
            <person name="Yadetie F."/>
            <person name="Muffato M."/>
            <person name="Louis A."/>
            <person name="Butcher S."/>
            <person name="Tsagkogeorga G."/>
            <person name="Konrad A."/>
            <person name="Singh S."/>
            <person name="Jensen M.F."/>
            <person name="Cong E.H."/>
            <person name="Eikeseth-Otteraa H."/>
            <person name="Noel B."/>
            <person name="Anthouard V."/>
            <person name="Porcel B.M."/>
            <person name="Kachouri-Lafond R."/>
            <person name="Nishino A."/>
            <person name="Ugolini M."/>
            <person name="Chourrout P."/>
            <person name="Nishida H."/>
            <person name="Aasland R."/>
            <person name="Huzurbazar S."/>
            <person name="Westhof E."/>
            <person name="Delsuc F."/>
            <person name="Lehrach H."/>
            <person name="Reinhardt R."/>
            <person name="Weissenbach J."/>
            <person name="Roy S.W."/>
            <person name="Artiguenave F."/>
            <person name="Postlethwait J.H."/>
            <person name="Manak J.R."/>
            <person name="Thompson E.M."/>
            <person name="Jaillon O."/>
            <person name="Du Pasquier L."/>
            <person name="Boudinot P."/>
            <person name="Liberles D.A."/>
            <person name="Volff J.N."/>
            <person name="Philippe H."/>
            <person name="Lenhard B."/>
            <person name="Roest Crollius H."/>
            <person name="Wincker P."/>
            <person name="Chourrout D."/>
        </authorList>
    </citation>
    <scope>NUCLEOTIDE SEQUENCE [LARGE SCALE GENOMIC DNA]</scope>
</reference>
<keyword evidence="2" id="KW-0539">Nucleus</keyword>
<dbReference type="PROSITE" id="PS51592">
    <property type="entry name" value="SAM_MTA70L_2"/>
    <property type="match status" value="1"/>
</dbReference>
<dbReference type="Proteomes" id="UP000001307">
    <property type="component" value="Unassembled WGS sequence"/>
</dbReference>
<dbReference type="PROSITE" id="PS51143">
    <property type="entry name" value="MT_A70"/>
    <property type="match status" value="1"/>
</dbReference>
<proteinExistence type="inferred from homology"/>
<feature type="region of interest" description="Disordered" evidence="6">
    <location>
        <begin position="35"/>
        <end position="66"/>
    </location>
</feature>
<dbReference type="InterPro" id="IPR007757">
    <property type="entry name" value="MT-A70-like"/>
</dbReference>
<dbReference type="PANTHER" id="PTHR13107">
    <property type="entry name" value="N6-ADENOSINE-METHYLTRANSFERASE NON-CATALYTIC SUBUNIT"/>
    <property type="match status" value="1"/>
</dbReference>
<protein>
    <recommendedName>
        <fullName evidence="4">N(6)-adenosine-methyltransferase non-catalytic subunit METTL14</fullName>
    </recommendedName>
    <alternativeName>
        <fullName evidence="3">Methyltransferase-like protein 14</fullName>
    </alternativeName>
</protein>
<dbReference type="GO" id="GO:0005634">
    <property type="term" value="C:nucleus"/>
    <property type="evidence" value="ECO:0007669"/>
    <property type="project" value="UniProtKB-SubCell"/>
</dbReference>
<comment type="similarity">
    <text evidence="5">Belongs to the MT-A70-like family.</text>
</comment>
<name>E4X9Q4_OIKDI</name>
<evidence type="ECO:0000256" key="4">
    <source>
        <dbReference type="ARBA" id="ARBA00049757"/>
    </source>
</evidence>
<dbReference type="InterPro" id="IPR045123">
    <property type="entry name" value="METTL14-like"/>
</dbReference>
<dbReference type="PANTHER" id="PTHR13107:SF0">
    <property type="entry name" value="N6-ADENOSINE-METHYLTRANSFERASE NON-CATALYTIC SUBUNIT"/>
    <property type="match status" value="1"/>
</dbReference>
<evidence type="ECO:0000256" key="1">
    <source>
        <dbReference type="ARBA" id="ARBA00004123"/>
    </source>
</evidence>
<evidence type="ECO:0000256" key="5">
    <source>
        <dbReference type="PROSITE-ProRule" id="PRU00489"/>
    </source>
</evidence>